<proteinExistence type="predicted"/>
<protein>
    <submittedName>
        <fullName evidence="1">Uncharacterized protein</fullName>
    </submittedName>
</protein>
<evidence type="ECO:0000313" key="1">
    <source>
        <dbReference type="EMBL" id="KZS11607.1"/>
    </source>
</evidence>
<keyword evidence="2" id="KW-1185">Reference proteome</keyword>
<organism evidence="1 2">
    <name type="scientific">Daphnia magna</name>
    <dbReference type="NCBI Taxonomy" id="35525"/>
    <lineage>
        <taxon>Eukaryota</taxon>
        <taxon>Metazoa</taxon>
        <taxon>Ecdysozoa</taxon>
        <taxon>Arthropoda</taxon>
        <taxon>Crustacea</taxon>
        <taxon>Branchiopoda</taxon>
        <taxon>Diplostraca</taxon>
        <taxon>Cladocera</taxon>
        <taxon>Anomopoda</taxon>
        <taxon>Daphniidae</taxon>
        <taxon>Daphnia</taxon>
    </lineage>
</organism>
<gene>
    <name evidence="1" type="ORF">APZ42_023563</name>
</gene>
<sequence length="68" mass="7542">MFVVQCILTVSDQQGVNRLVLHSRQLQTPAESKLQSARFAYQVAGLFGYSSTLSPFPYVTGELFMAVN</sequence>
<dbReference type="Proteomes" id="UP000076858">
    <property type="component" value="Unassembled WGS sequence"/>
</dbReference>
<dbReference type="AlphaFoldDB" id="A0A164URK3"/>
<accession>A0A164URK3</accession>
<reference evidence="1 2" key="1">
    <citation type="submission" date="2016-03" db="EMBL/GenBank/DDBJ databases">
        <title>EvidentialGene: Evidence-directed Construction of Genes on Genomes.</title>
        <authorList>
            <person name="Gilbert D.G."/>
            <person name="Choi J.-H."/>
            <person name="Mockaitis K."/>
            <person name="Colbourne J."/>
            <person name="Pfrender M."/>
        </authorList>
    </citation>
    <scope>NUCLEOTIDE SEQUENCE [LARGE SCALE GENOMIC DNA]</scope>
    <source>
        <strain evidence="1 2">Xinb3</strain>
        <tissue evidence="1">Complete organism</tissue>
    </source>
</reference>
<dbReference type="EMBL" id="LRGB01001574">
    <property type="protein sequence ID" value="KZS11607.1"/>
    <property type="molecule type" value="Genomic_DNA"/>
</dbReference>
<evidence type="ECO:0000313" key="2">
    <source>
        <dbReference type="Proteomes" id="UP000076858"/>
    </source>
</evidence>
<comment type="caution">
    <text evidence="1">The sequence shown here is derived from an EMBL/GenBank/DDBJ whole genome shotgun (WGS) entry which is preliminary data.</text>
</comment>
<name>A0A164URK3_9CRUS</name>